<evidence type="ECO:0000259" key="2">
    <source>
        <dbReference type="Pfam" id="PF07589"/>
    </source>
</evidence>
<feature type="domain" description="Ice-binding protein C-terminal" evidence="2">
    <location>
        <begin position="248"/>
        <end position="272"/>
    </location>
</feature>
<protein>
    <submittedName>
        <fullName evidence="3">PEP-CTERM sorting domain-containing protein</fullName>
    </submittedName>
</protein>
<accession>A0ABW7F9L8</accession>
<proteinExistence type="predicted"/>
<keyword evidence="1" id="KW-0732">Signal</keyword>
<name>A0ABW7F9L8_9BURK</name>
<feature type="signal peptide" evidence="1">
    <location>
        <begin position="1"/>
        <end position="20"/>
    </location>
</feature>
<dbReference type="EMBL" id="JBIGHV010000008">
    <property type="protein sequence ID" value="MFG6432480.1"/>
    <property type="molecule type" value="Genomic_DNA"/>
</dbReference>
<comment type="caution">
    <text evidence="3">The sequence shown here is derived from an EMBL/GenBank/DDBJ whole genome shotgun (WGS) entry which is preliminary data.</text>
</comment>
<evidence type="ECO:0000313" key="4">
    <source>
        <dbReference type="Proteomes" id="UP001606210"/>
    </source>
</evidence>
<dbReference type="Proteomes" id="UP001606210">
    <property type="component" value="Unassembled WGS sequence"/>
</dbReference>
<organism evidence="3 4">
    <name type="scientific">Pelomonas parva</name>
    <dbReference type="NCBI Taxonomy" id="3299032"/>
    <lineage>
        <taxon>Bacteria</taxon>
        <taxon>Pseudomonadati</taxon>
        <taxon>Pseudomonadota</taxon>
        <taxon>Betaproteobacteria</taxon>
        <taxon>Burkholderiales</taxon>
        <taxon>Sphaerotilaceae</taxon>
        <taxon>Roseateles</taxon>
    </lineage>
</organism>
<dbReference type="Pfam" id="PF07589">
    <property type="entry name" value="PEP-CTERM"/>
    <property type="match status" value="1"/>
</dbReference>
<feature type="chain" id="PRO_5047188499" evidence="1">
    <location>
        <begin position="21"/>
        <end position="274"/>
    </location>
</feature>
<dbReference type="RefSeq" id="WP_394482375.1">
    <property type="nucleotide sequence ID" value="NZ_JBIGHV010000008.1"/>
</dbReference>
<dbReference type="NCBIfam" id="TIGR02595">
    <property type="entry name" value="PEP_CTERM"/>
    <property type="match status" value="1"/>
</dbReference>
<gene>
    <name evidence="3" type="ORF">ACG00Y_21355</name>
</gene>
<dbReference type="InterPro" id="IPR013424">
    <property type="entry name" value="Ice-binding_C"/>
</dbReference>
<reference evidence="3 4" key="1">
    <citation type="submission" date="2024-08" db="EMBL/GenBank/DDBJ databases">
        <authorList>
            <person name="Lu H."/>
        </authorList>
    </citation>
    <scope>NUCLEOTIDE SEQUENCE [LARGE SCALE GENOMIC DNA]</scope>
    <source>
        <strain evidence="3 4">LYH14W</strain>
    </source>
</reference>
<keyword evidence="4" id="KW-1185">Reference proteome</keyword>
<evidence type="ECO:0000256" key="1">
    <source>
        <dbReference type="SAM" id="SignalP"/>
    </source>
</evidence>
<sequence>MHKQLTALALAALAALPAHAAVSLIATDLDYSETFDTLASATSSTNIAWANDSTLAGWSLFNRPNGTAAPTYRGDDGNSNTGHFFSYGSTGNSDRALGSIGSGGAASYWGTVANGATAGYIALALQNNTGKTIDSFKLSYDGEQWRNGGNATAQAMTVQYGFGASFADVADWGDLSSLTFTSPVASTTSDDLNGNLAANRAPGLTQTVESLTWANGSTLWVRWAEVNNAGNDHGLAIDNVAFTATVSAVPEPQTYALMLGGLGLVGWMARRRKA</sequence>
<evidence type="ECO:0000313" key="3">
    <source>
        <dbReference type="EMBL" id="MFG6432480.1"/>
    </source>
</evidence>